<dbReference type="InterPro" id="IPR055210">
    <property type="entry name" value="CtpA/B_N"/>
</dbReference>
<keyword evidence="3 5" id="KW-0378">Hydrolase</keyword>
<dbReference type="Gene3D" id="2.30.42.10">
    <property type="match status" value="1"/>
</dbReference>
<evidence type="ECO:0000313" key="9">
    <source>
        <dbReference type="Proteomes" id="UP000823909"/>
    </source>
</evidence>
<reference evidence="8" key="2">
    <citation type="submission" date="2021-04" db="EMBL/GenBank/DDBJ databases">
        <authorList>
            <person name="Gilroy R."/>
        </authorList>
    </citation>
    <scope>NUCLEOTIDE SEQUENCE</scope>
    <source>
        <strain evidence="8">ChiBcec15-3976</strain>
    </source>
</reference>
<evidence type="ECO:0000256" key="1">
    <source>
        <dbReference type="ARBA" id="ARBA00009179"/>
    </source>
</evidence>
<evidence type="ECO:0000256" key="4">
    <source>
        <dbReference type="ARBA" id="ARBA00022825"/>
    </source>
</evidence>
<dbReference type="InterPro" id="IPR041489">
    <property type="entry name" value="PDZ_6"/>
</dbReference>
<dbReference type="CDD" id="cd07560">
    <property type="entry name" value="Peptidase_S41_CPP"/>
    <property type="match status" value="1"/>
</dbReference>
<dbReference type="GO" id="GO:0007165">
    <property type="term" value="P:signal transduction"/>
    <property type="evidence" value="ECO:0007669"/>
    <property type="project" value="TreeGrafter"/>
</dbReference>
<dbReference type="SUPFAM" id="SSF50156">
    <property type="entry name" value="PDZ domain-like"/>
    <property type="match status" value="1"/>
</dbReference>
<accession>A0A9D2RCX4</accession>
<dbReference type="InterPro" id="IPR029045">
    <property type="entry name" value="ClpP/crotonase-like_dom_sf"/>
</dbReference>
<evidence type="ECO:0000313" key="8">
    <source>
        <dbReference type="EMBL" id="HJD42703.1"/>
    </source>
</evidence>
<evidence type="ECO:0000256" key="6">
    <source>
        <dbReference type="SAM" id="MobiDB-lite"/>
    </source>
</evidence>
<dbReference type="Gene3D" id="3.30.750.44">
    <property type="match status" value="1"/>
</dbReference>
<dbReference type="PANTHER" id="PTHR32060:SF30">
    <property type="entry name" value="CARBOXY-TERMINAL PROCESSING PROTEASE CTPA"/>
    <property type="match status" value="1"/>
</dbReference>
<proteinExistence type="inferred from homology"/>
<name>A0A9D2RCX4_9FIRM</name>
<dbReference type="SMART" id="SM00228">
    <property type="entry name" value="PDZ"/>
    <property type="match status" value="1"/>
</dbReference>
<feature type="region of interest" description="Disordered" evidence="6">
    <location>
        <begin position="380"/>
        <end position="402"/>
    </location>
</feature>
<dbReference type="Proteomes" id="UP000823909">
    <property type="component" value="Unassembled WGS sequence"/>
</dbReference>
<dbReference type="GO" id="GO:0030288">
    <property type="term" value="C:outer membrane-bounded periplasmic space"/>
    <property type="evidence" value="ECO:0007669"/>
    <property type="project" value="TreeGrafter"/>
</dbReference>
<reference evidence="8" key="1">
    <citation type="journal article" date="2021" name="PeerJ">
        <title>Extensive microbial diversity within the chicken gut microbiome revealed by metagenomics and culture.</title>
        <authorList>
            <person name="Gilroy R."/>
            <person name="Ravi A."/>
            <person name="Getino M."/>
            <person name="Pursley I."/>
            <person name="Horton D.L."/>
            <person name="Alikhan N.F."/>
            <person name="Baker D."/>
            <person name="Gharbi K."/>
            <person name="Hall N."/>
            <person name="Watson M."/>
            <person name="Adriaenssens E.M."/>
            <person name="Foster-Nyarko E."/>
            <person name="Jarju S."/>
            <person name="Secka A."/>
            <person name="Antonio M."/>
            <person name="Oren A."/>
            <person name="Chaudhuri R.R."/>
            <person name="La Ragione R."/>
            <person name="Hildebrand F."/>
            <person name="Pallen M.J."/>
        </authorList>
    </citation>
    <scope>NUCLEOTIDE SEQUENCE</scope>
    <source>
        <strain evidence="8">ChiBcec15-3976</strain>
    </source>
</reference>
<dbReference type="Pfam" id="PF22694">
    <property type="entry name" value="CtpB_N-like"/>
    <property type="match status" value="1"/>
</dbReference>
<keyword evidence="4 5" id="KW-0720">Serine protease</keyword>
<dbReference type="Pfam" id="PF17820">
    <property type="entry name" value="PDZ_6"/>
    <property type="match status" value="1"/>
</dbReference>
<sequence length="402" mass="43726">MEPENKKEKKNEGFRKGFLAGLLTAAVLLTGAFGIRYMTGLTGGDYTGGLVSEKDVQEKLDRINAVIEKYYLYEDEIDAEDLVEGIYAGYTASLGDPYTTYYDEETTREFMKSVSGEFGGIGATVSKKSDEDEIRISEVYEDSPAEQAGLKAGDVLLQADGHPVSGEDLETVVSWISGDPGTEVELRVLRNGEEIGITVIRDIIETQTVEYEMKEGDIGYIRVEEFDKVTYDQFKEALDALEAQGMNSLIIDLRGNPGGQLTTVTDMLKLFLPEGVIVSTKDKYGNTDEITCDGDHEFKKPLAVLVDGNSASASEIFSAAIQDYGVGTIVGTQTYGKGVVQQTIDLGDGTCMKVTISEYYTPSGRSINGTGVTPDVEAEYEYDENDPERDSQLEAAVAAVKG</sequence>
<evidence type="ECO:0000256" key="2">
    <source>
        <dbReference type="ARBA" id="ARBA00022670"/>
    </source>
</evidence>
<dbReference type="CDD" id="cd06782">
    <property type="entry name" value="cpPDZ_CPP-like"/>
    <property type="match status" value="1"/>
</dbReference>
<comment type="similarity">
    <text evidence="1 5">Belongs to the peptidase S41A family.</text>
</comment>
<dbReference type="InterPro" id="IPR036034">
    <property type="entry name" value="PDZ_sf"/>
</dbReference>
<dbReference type="SMART" id="SM00245">
    <property type="entry name" value="TSPc"/>
    <property type="match status" value="1"/>
</dbReference>
<dbReference type="NCBIfam" id="TIGR00225">
    <property type="entry name" value="prc"/>
    <property type="match status" value="1"/>
</dbReference>
<keyword evidence="2 5" id="KW-0645">Protease</keyword>
<dbReference type="GO" id="GO:0008236">
    <property type="term" value="F:serine-type peptidase activity"/>
    <property type="evidence" value="ECO:0007669"/>
    <property type="project" value="UniProtKB-KW"/>
</dbReference>
<dbReference type="PANTHER" id="PTHR32060">
    <property type="entry name" value="TAIL-SPECIFIC PROTEASE"/>
    <property type="match status" value="1"/>
</dbReference>
<protein>
    <submittedName>
        <fullName evidence="8">S41 family peptidase</fullName>
    </submittedName>
</protein>
<dbReference type="PROSITE" id="PS50106">
    <property type="entry name" value="PDZ"/>
    <property type="match status" value="1"/>
</dbReference>
<dbReference type="AlphaFoldDB" id="A0A9D2RCX4"/>
<dbReference type="Gene3D" id="3.90.226.10">
    <property type="entry name" value="2-enoyl-CoA Hydratase, Chain A, domain 1"/>
    <property type="match status" value="1"/>
</dbReference>
<dbReference type="GO" id="GO:0004175">
    <property type="term" value="F:endopeptidase activity"/>
    <property type="evidence" value="ECO:0007669"/>
    <property type="project" value="TreeGrafter"/>
</dbReference>
<evidence type="ECO:0000256" key="3">
    <source>
        <dbReference type="ARBA" id="ARBA00022801"/>
    </source>
</evidence>
<dbReference type="SUPFAM" id="SSF52096">
    <property type="entry name" value="ClpP/crotonase"/>
    <property type="match status" value="1"/>
</dbReference>
<evidence type="ECO:0000256" key="5">
    <source>
        <dbReference type="RuleBase" id="RU004404"/>
    </source>
</evidence>
<organism evidence="8 9">
    <name type="scientific">Candidatus Mediterraneibacter quadrami</name>
    <dbReference type="NCBI Taxonomy" id="2838684"/>
    <lineage>
        <taxon>Bacteria</taxon>
        <taxon>Bacillati</taxon>
        <taxon>Bacillota</taxon>
        <taxon>Clostridia</taxon>
        <taxon>Lachnospirales</taxon>
        <taxon>Lachnospiraceae</taxon>
        <taxon>Mediterraneibacter</taxon>
    </lineage>
</organism>
<dbReference type="InterPro" id="IPR001478">
    <property type="entry name" value="PDZ"/>
</dbReference>
<evidence type="ECO:0000259" key="7">
    <source>
        <dbReference type="PROSITE" id="PS50106"/>
    </source>
</evidence>
<dbReference type="InterPro" id="IPR005151">
    <property type="entry name" value="Tail-specific_protease"/>
</dbReference>
<dbReference type="GO" id="GO:0006508">
    <property type="term" value="P:proteolysis"/>
    <property type="evidence" value="ECO:0007669"/>
    <property type="project" value="UniProtKB-KW"/>
</dbReference>
<dbReference type="EMBL" id="DWUU01000041">
    <property type="protein sequence ID" value="HJD42703.1"/>
    <property type="molecule type" value="Genomic_DNA"/>
</dbReference>
<comment type="caution">
    <text evidence="8">The sequence shown here is derived from an EMBL/GenBank/DDBJ whole genome shotgun (WGS) entry which is preliminary data.</text>
</comment>
<dbReference type="InterPro" id="IPR004447">
    <property type="entry name" value="Peptidase_S41A"/>
</dbReference>
<gene>
    <name evidence="8" type="ORF">H9910_06805</name>
</gene>
<feature type="domain" description="PDZ" evidence="7">
    <location>
        <begin position="107"/>
        <end position="176"/>
    </location>
</feature>
<dbReference type="Pfam" id="PF03572">
    <property type="entry name" value="Peptidase_S41"/>
    <property type="match status" value="1"/>
</dbReference>